<organism evidence="2 3">
    <name type="scientific">Photobacterium aphoticum</name>
    <dbReference type="NCBI Taxonomy" id="754436"/>
    <lineage>
        <taxon>Bacteria</taxon>
        <taxon>Pseudomonadati</taxon>
        <taxon>Pseudomonadota</taxon>
        <taxon>Gammaproteobacteria</taxon>
        <taxon>Vibrionales</taxon>
        <taxon>Vibrionaceae</taxon>
        <taxon>Photobacterium</taxon>
    </lineage>
</organism>
<dbReference type="GO" id="GO:0004222">
    <property type="term" value="F:metalloendopeptidase activity"/>
    <property type="evidence" value="ECO:0007669"/>
    <property type="project" value="TreeGrafter"/>
</dbReference>
<dbReference type="Gene3D" id="2.70.70.10">
    <property type="entry name" value="Glucose Permease (Domain IIA)"/>
    <property type="match status" value="1"/>
</dbReference>
<proteinExistence type="predicted"/>
<evidence type="ECO:0000313" key="3">
    <source>
        <dbReference type="Proteomes" id="UP000029227"/>
    </source>
</evidence>
<dbReference type="CDD" id="cd12797">
    <property type="entry name" value="M23_peptidase"/>
    <property type="match status" value="1"/>
</dbReference>
<dbReference type="SUPFAM" id="SSF51261">
    <property type="entry name" value="Duplicated hybrid motif"/>
    <property type="match status" value="1"/>
</dbReference>
<dbReference type="InterPro" id="IPR011055">
    <property type="entry name" value="Dup_hybrid_motif"/>
</dbReference>
<dbReference type="Pfam" id="PF01551">
    <property type="entry name" value="Peptidase_M23"/>
    <property type="match status" value="1"/>
</dbReference>
<dbReference type="AlphaFoldDB" id="A0A090R8N3"/>
<dbReference type="Proteomes" id="UP000029227">
    <property type="component" value="Unassembled WGS sequence"/>
</dbReference>
<accession>A0A090R8N3</accession>
<sequence length="132" mass="14481">MLATGDGVVIQTVSHPYAGKYVVIQHGTNYRTRYLHNSRILVKKGQKVSRGQRIALAGATGRVTGPHIHYEFLIRNKPVNPLTAKIPMASSVPSKEKKQFEASVAQYNAMMDKGESNEKSLFAKADNATPEA</sequence>
<dbReference type="STRING" id="754436.JCM19237_2113"/>
<dbReference type="InterPro" id="IPR050570">
    <property type="entry name" value="Cell_wall_metabolism_enzyme"/>
</dbReference>
<reference evidence="2 3" key="1">
    <citation type="journal article" date="2014" name="Genome Announc.">
        <title>Draft Genome Sequences of Two Vibrionaceae Species, Vibrio ponticus C121 and Photobacterium aphoticum C119, Isolated as Coral Reef Microbiota.</title>
        <authorList>
            <person name="Al-saari N."/>
            <person name="Meirelles P.M."/>
            <person name="Mino S."/>
            <person name="Suda W."/>
            <person name="Oshima K."/>
            <person name="Hattori M."/>
            <person name="Ohkuma M."/>
            <person name="Thompson F.L."/>
            <person name="Gomez-Gil B."/>
            <person name="Sawabe T."/>
            <person name="Sawabe T."/>
        </authorList>
    </citation>
    <scope>NUCLEOTIDE SEQUENCE [LARGE SCALE GENOMIC DNA]</scope>
    <source>
        <strain evidence="2 3">JCM 19237</strain>
    </source>
</reference>
<gene>
    <name evidence="2" type="ORF">JCM19237_2113</name>
</gene>
<feature type="domain" description="M23ase beta-sheet core" evidence="1">
    <location>
        <begin position="2"/>
        <end position="81"/>
    </location>
</feature>
<dbReference type="EMBL" id="BBMN01000003">
    <property type="protein sequence ID" value="GAL03962.1"/>
    <property type="molecule type" value="Genomic_DNA"/>
</dbReference>
<dbReference type="PANTHER" id="PTHR21666:SF292">
    <property type="entry name" value="MUREIN DD-ENDOPEPTIDASE MEPM"/>
    <property type="match status" value="1"/>
</dbReference>
<dbReference type="PANTHER" id="PTHR21666">
    <property type="entry name" value="PEPTIDASE-RELATED"/>
    <property type="match status" value="1"/>
</dbReference>
<protein>
    <submittedName>
        <fullName evidence="2">Cell wall endopeptidase family M23/M37</fullName>
    </submittedName>
</protein>
<evidence type="ECO:0000313" key="2">
    <source>
        <dbReference type="EMBL" id="GAL03962.1"/>
    </source>
</evidence>
<comment type="caution">
    <text evidence="2">The sequence shown here is derived from an EMBL/GenBank/DDBJ whole genome shotgun (WGS) entry which is preliminary data.</text>
</comment>
<evidence type="ECO:0000259" key="1">
    <source>
        <dbReference type="Pfam" id="PF01551"/>
    </source>
</evidence>
<dbReference type="eggNOG" id="COG0739">
    <property type="taxonomic scope" value="Bacteria"/>
</dbReference>
<name>A0A090R8N3_9GAMM</name>
<dbReference type="InterPro" id="IPR016047">
    <property type="entry name" value="M23ase_b-sheet_dom"/>
</dbReference>